<feature type="compositionally biased region" description="Polar residues" evidence="1">
    <location>
        <begin position="24"/>
        <end position="35"/>
    </location>
</feature>
<comment type="caution">
    <text evidence="3">The sequence shown here is derived from an EMBL/GenBank/DDBJ whole genome shotgun (WGS) entry which is preliminary data.</text>
</comment>
<feature type="region of interest" description="Disordered" evidence="1">
    <location>
        <begin position="1"/>
        <end position="35"/>
    </location>
</feature>
<evidence type="ECO:0000313" key="4">
    <source>
        <dbReference type="Proteomes" id="UP001345013"/>
    </source>
</evidence>
<name>A0ABR0KKP3_9EURO</name>
<dbReference type="EMBL" id="JAVRRG010000010">
    <property type="protein sequence ID" value="KAK5099465.1"/>
    <property type="molecule type" value="Genomic_DNA"/>
</dbReference>
<keyword evidence="2" id="KW-1133">Transmembrane helix</keyword>
<keyword evidence="2" id="KW-0812">Transmembrane</keyword>
<evidence type="ECO:0000256" key="1">
    <source>
        <dbReference type="SAM" id="MobiDB-lite"/>
    </source>
</evidence>
<keyword evidence="4" id="KW-1185">Reference proteome</keyword>
<evidence type="ECO:0008006" key="5">
    <source>
        <dbReference type="Google" id="ProtNLM"/>
    </source>
</evidence>
<reference evidence="3 4" key="1">
    <citation type="submission" date="2023-08" db="EMBL/GenBank/DDBJ databases">
        <title>Black Yeasts Isolated from many extreme environments.</title>
        <authorList>
            <person name="Coleine C."/>
            <person name="Stajich J.E."/>
            <person name="Selbmann L."/>
        </authorList>
    </citation>
    <scope>NUCLEOTIDE SEQUENCE [LARGE SCALE GENOMIC DNA]</scope>
    <source>
        <strain evidence="3 4">CCFEE 5885</strain>
    </source>
</reference>
<dbReference type="Proteomes" id="UP001345013">
    <property type="component" value="Unassembled WGS sequence"/>
</dbReference>
<feature type="transmembrane region" description="Helical" evidence="2">
    <location>
        <begin position="154"/>
        <end position="180"/>
    </location>
</feature>
<organism evidence="3 4">
    <name type="scientific">Lithohypha guttulata</name>
    <dbReference type="NCBI Taxonomy" id="1690604"/>
    <lineage>
        <taxon>Eukaryota</taxon>
        <taxon>Fungi</taxon>
        <taxon>Dikarya</taxon>
        <taxon>Ascomycota</taxon>
        <taxon>Pezizomycotina</taxon>
        <taxon>Eurotiomycetes</taxon>
        <taxon>Chaetothyriomycetidae</taxon>
        <taxon>Chaetothyriales</taxon>
        <taxon>Trichomeriaceae</taxon>
        <taxon>Lithohypha</taxon>
    </lineage>
</organism>
<sequence length="388" mass="44712">MPTWQSPQRRHKSAGAAAAPLPRSTGTSTQLDNPIISTESKYAIQGLVADLSTTRPAPLDLPEPPHPYAWPSSQSKDPSKWDFKYLFRLGKAYGKFYWLGIKNVWANYKTRQQIVRRLNGTSPDTAARYQQAAQRISYNEYEMLLRSNRDLKKLVPFALVFAICGEFTPLVIVLLGSGVVPATCVIPKQLVQDRKKTLERESTFIDLMVDTWSKRLAGHTGSEKQLKRGMATYLLPDAYRLHLTPFIYLAGFPVDLYWRYLLGPRFYKHSDEILSTAVLVQREGGWSKRSPQDMWEWGNKYGMYSLRQYAKDAIDRDEDPVSEHMKSTLLRHFEDETQAIVQQAQRDGDPDLQHHDPRLCKKPDCVAMRRHIERVEREREKEGKVKKS</sequence>
<evidence type="ECO:0000313" key="3">
    <source>
        <dbReference type="EMBL" id="KAK5099465.1"/>
    </source>
</evidence>
<gene>
    <name evidence="3" type="ORF">LTR24_001362</name>
</gene>
<accession>A0ABR0KKP3</accession>
<evidence type="ECO:0000256" key="2">
    <source>
        <dbReference type="SAM" id="Phobius"/>
    </source>
</evidence>
<feature type="region of interest" description="Disordered" evidence="1">
    <location>
        <begin position="55"/>
        <end position="77"/>
    </location>
</feature>
<protein>
    <recommendedName>
        <fullName evidence="5">Letm1 RBD domain-containing protein</fullName>
    </recommendedName>
</protein>
<feature type="compositionally biased region" description="Pro residues" evidence="1">
    <location>
        <begin position="59"/>
        <end position="68"/>
    </location>
</feature>
<keyword evidence="2" id="KW-0472">Membrane</keyword>
<proteinExistence type="predicted"/>